<dbReference type="GO" id="GO:0006122">
    <property type="term" value="P:mitochondrial electron transport, ubiquinol to cytochrome c"/>
    <property type="evidence" value="ECO:0007669"/>
    <property type="project" value="InterPro"/>
</dbReference>
<dbReference type="InterPro" id="IPR036811">
    <property type="entry name" value="Ubol_cytC_Rdtase_hinge_dom_sf"/>
</dbReference>
<dbReference type="FunFam" id="1.10.287.20:FF:000001">
    <property type="entry name" value="Cytochrome b-c1 complex subunit 6"/>
    <property type="match status" value="1"/>
</dbReference>
<evidence type="ECO:0000256" key="5">
    <source>
        <dbReference type="ARBA" id="ARBA00022792"/>
    </source>
</evidence>
<evidence type="ECO:0000256" key="7">
    <source>
        <dbReference type="ARBA" id="ARBA00023128"/>
    </source>
</evidence>
<evidence type="ECO:0000259" key="11">
    <source>
        <dbReference type="Pfam" id="PF02320"/>
    </source>
</evidence>
<gene>
    <name evidence="12" type="ORF">OBBRIDRAFT_799400</name>
</gene>
<evidence type="ECO:0000256" key="8">
    <source>
        <dbReference type="ARBA" id="ARBA00023136"/>
    </source>
</evidence>
<feature type="region of interest" description="Disordered" evidence="10">
    <location>
        <begin position="1"/>
        <end position="63"/>
    </location>
</feature>
<comment type="similarity">
    <text evidence="2">Belongs to the UQCRH/QCR6 family.</text>
</comment>
<evidence type="ECO:0000313" key="12">
    <source>
        <dbReference type="EMBL" id="OCH84073.1"/>
    </source>
</evidence>
<dbReference type="PANTHER" id="PTHR15336">
    <property type="entry name" value="UBIQUINOL-CYTOCHROME C REDUCTASE COMPLEX 7.8 KDA PROTEIN"/>
    <property type="match status" value="1"/>
</dbReference>
<sequence>MSLSSFFSSLLPVVHNDAPKEEEEVKEQAQPEEEPEEKEEEPAAEEEEEEEEEPEDPMPAIREECAQSSKCAAATKHFQHCQERVSSGKVAYHNEDCVEELYHMMHCVDTCVAPRLFAKLK</sequence>
<protein>
    <submittedName>
        <fullName evidence="12">Non-heme 11 kDa protein of cytochrome bc1 complex</fullName>
    </submittedName>
</protein>
<evidence type="ECO:0000256" key="1">
    <source>
        <dbReference type="ARBA" id="ARBA00004137"/>
    </source>
</evidence>
<keyword evidence="4" id="KW-0679">Respiratory chain</keyword>
<reference evidence="12 13" key="1">
    <citation type="submission" date="2016-07" db="EMBL/GenBank/DDBJ databases">
        <title>Draft genome of the white-rot fungus Obba rivulosa 3A-2.</title>
        <authorList>
            <consortium name="DOE Joint Genome Institute"/>
            <person name="Miettinen O."/>
            <person name="Riley R."/>
            <person name="Acob R."/>
            <person name="Barry K."/>
            <person name="Cullen D."/>
            <person name="De Vries R."/>
            <person name="Hainaut M."/>
            <person name="Hatakka A."/>
            <person name="Henrissat B."/>
            <person name="Hilden K."/>
            <person name="Kuo R."/>
            <person name="Labutti K."/>
            <person name="Lipzen A."/>
            <person name="Makela M.R."/>
            <person name="Sandor L."/>
            <person name="Spatafora J.W."/>
            <person name="Grigoriev I.V."/>
            <person name="Hibbett D.S."/>
        </authorList>
    </citation>
    <scope>NUCLEOTIDE SEQUENCE [LARGE SCALE GENOMIC DNA]</scope>
    <source>
        <strain evidence="12 13">3A-2</strain>
    </source>
</reference>
<dbReference type="SUPFAM" id="SSF81531">
    <property type="entry name" value="Non-heme 11 kDa protein of cytochrome bc1 complex (Ubiquinol-cytochrome c reductase)"/>
    <property type="match status" value="1"/>
</dbReference>
<keyword evidence="6" id="KW-0249">Electron transport</keyword>
<evidence type="ECO:0000256" key="6">
    <source>
        <dbReference type="ARBA" id="ARBA00022982"/>
    </source>
</evidence>
<evidence type="ECO:0000256" key="10">
    <source>
        <dbReference type="SAM" id="MobiDB-lite"/>
    </source>
</evidence>
<dbReference type="EMBL" id="KV722729">
    <property type="protein sequence ID" value="OCH84073.1"/>
    <property type="molecule type" value="Genomic_DNA"/>
</dbReference>
<evidence type="ECO:0000256" key="3">
    <source>
        <dbReference type="ARBA" id="ARBA00022448"/>
    </source>
</evidence>
<keyword evidence="9" id="KW-1015">Disulfide bond</keyword>
<proteinExistence type="inferred from homology"/>
<keyword evidence="3" id="KW-0813">Transport</keyword>
<feature type="compositionally biased region" description="Low complexity" evidence="10">
    <location>
        <begin position="1"/>
        <end position="11"/>
    </location>
</feature>
<dbReference type="AlphaFoldDB" id="A0A8E2DIT7"/>
<keyword evidence="8" id="KW-0472">Membrane</keyword>
<comment type="subcellular location">
    <subcellularLocation>
        <location evidence="1">Mitochondrion inner membrane</location>
        <topology evidence="1">Peripheral membrane protein</topology>
        <orientation evidence="1">Intermembrane side</orientation>
    </subcellularLocation>
</comment>
<organism evidence="12 13">
    <name type="scientific">Obba rivulosa</name>
    <dbReference type="NCBI Taxonomy" id="1052685"/>
    <lineage>
        <taxon>Eukaryota</taxon>
        <taxon>Fungi</taxon>
        <taxon>Dikarya</taxon>
        <taxon>Basidiomycota</taxon>
        <taxon>Agaricomycotina</taxon>
        <taxon>Agaricomycetes</taxon>
        <taxon>Polyporales</taxon>
        <taxon>Gelatoporiaceae</taxon>
        <taxon>Obba</taxon>
    </lineage>
</organism>
<evidence type="ECO:0000313" key="13">
    <source>
        <dbReference type="Proteomes" id="UP000250043"/>
    </source>
</evidence>
<dbReference type="InterPro" id="IPR023184">
    <property type="entry name" value="Ubol_cytC_Rdtase_hinge_dom"/>
</dbReference>
<feature type="domain" description="Ubiquinol-cytochrome C reductase hinge" evidence="11">
    <location>
        <begin position="56"/>
        <end position="121"/>
    </location>
</feature>
<evidence type="ECO:0000256" key="4">
    <source>
        <dbReference type="ARBA" id="ARBA00022660"/>
    </source>
</evidence>
<dbReference type="Pfam" id="PF02320">
    <property type="entry name" value="UCR_hinge"/>
    <property type="match status" value="1"/>
</dbReference>
<keyword evidence="13" id="KW-1185">Reference proteome</keyword>
<accession>A0A8E2DIT7</accession>
<keyword evidence="5" id="KW-0999">Mitochondrion inner membrane</keyword>
<dbReference type="Gene3D" id="1.10.287.20">
    <property type="entry name" value="Ubiquinol-cytochrome C reductase hinge domain"/>
    <property type="match status" value="1"/>
</dbReference>
<dbReference type="PANTHER" id="PTHR15336:SF0">
    <property type="entry name" value="CYTOCHROME B-C1 COMPLEX SUBUNIT 6, MITOCHONDRIAL"/>
    <property type="match status" value="1"/>
</dbReference>
<evidence type="ECO:0000256" key="9">
    <source>
        <dbReference type="ARBA" id="ARBA00023157"/>
    </source>
</evidence>
<dbReference type="GO" id="GO:0005743">
    <property type="term" value="C:mitochondrial inner membrane"/>
    <property type="evidence" value="ECO:0007669"/>
    <property type="project" value="UniProtKB-SubCell"/>
</dbReference>
<dbReference type="OrthoDB" id="405848at2759"/>
<keyword evidence="7" id="KW-0496">Mitochondrion</keyword>
<evidence type="ECO:0000256" key="2">
    <source>
        <dbReference type="ARBA" id="ARBA00006498"/>
    </source>
</evidence>
<dbReference type="Proteomes" id="UP000250043">
    <property type="component" value="Unassembled WGS sequence"/>
</dbReference>
<dbReference type="InterPro" id="IPR003422">
    <property type="entry name" value="Cyt_b-c1_6"/>
</dbReference>
<name>A0A8E2DIT7_9APHY</name>
<feature type="compositionally biased region" description="Acidic residues" evidence="10">
    <location>
        <begin position="20"/>
        <end position="56"/>
    </location>
</feature>